<reference evidence="1 2" key="1">
    <citation type="submission" date="2020-02" db="EMBL/GenBank/DDBJ databases">
        <title>Integrative conjugative elements (ICEs) and plasmids drive adaptation of Pseudomonas nitroreducens strain HBP1 to wastewater environment.</title>
        <authorList>
            <person name="Sentchilo V."/>
            <person name="Carraro N."/>
            <person name="Bertelli C."/>
            <person name="van der Meer J.R."/>
        </authorList>
    </citation>
    <scope>NUCLEOTIDE SEQUENCE [LARGE SCALE GENOMIC DNA]</scope>
    <source>
        <strain evidence="1 2">HBP1</strain>
    </source>
</reference>
<dbReference type="Proteomes" id="UP000501063">
    <property type="component" value="Chromosome"/>
</dbReference>
<evidence type="ECO:0000313" key="1">
    <source>
        <dbReference type="EMBL" id="QIE85145.1"/>
    </source>
</evidence>
<dbReference type="RefSeq" id="WP_024767428.1">
    <property type="nucleotide sequence ID" value="NZ_CAMIIC010000004.1"/>
</dbReference>
<gene>
    <name evidence="1" type="ORF">G5B91_02220</name>
</gene>
<accession>A0A6G6IPS6</accession>
<name>A0A6G6IPS6_PSENT</name>
<dbReference type="GeneID" id="300411599"/>
<dbReference type="KEGG" id="pnt:G5B91_02220"/>
<evidence type="ECO:0000313" key="2">
    <source>
        <dbReference type="Proteomes" id="UP000501063"/>
    </source>
</evidence>
<proteinExistence type="predicted"/>
<dbReference type="PROSITE" id="PS51257">
    <property type="entry name" value="PROKAR_LIPOPROTEIN"/>
    <property type="match status" value="1"/>
</dbReference>
<organism evidence="1 2">
    <name type="scientific">Pseudomonas nitroreducens</name>
    <dbReference type="NCBI Taxonomy" id="46680"/>
    <lineage>
        <taxon>Bacteria</taxon>
        <taxon>Pseudomonadati</taxon>
        <taxon>Pseudomonadota</taxon>
        <taxon>Gammaproteobacteria</taxon>
        <taxon>Pseudomonadales</taxon>
        <taxon>Pseudomonadaceae</taxon>
        <taxon>Pseudomonas</taxon>
    </lineage>
</organism>
<protein>
    <recommendedName>
        <fullName evidence="3">Lipoprotein</fullName>
    </recommendedName>
</protein>
<sequence>MWKKIAALSLAFWLVACGEPVPQDHKSYVGDWRSAQMSLLITADGRVAYKRLSGGGSRSIEAPIKSYDADGFTVGVGFLDTHFKVSKPPYRDGSQWKMVVDGVELTRVSSVDIGKSI</sequence>
<evidence type="ECO:0008006" key="3">
    <source>
        <dbReference type="Google" id="ProtNLM"/>
    </source>
</evidence>
<dbReference type="AlphaFoldDB" id="A0A6G6IPS6"/>
<dbReference type="EMBL" id="CP049140">
    <property type="protein sequence ID" value="QIE85145.1"/>
    <property type="molecule type" value="Genomic_DNA"/>
</dbReference>